<dbReference type="PANTHER" id="PTHR11113">
    <property type="entry name" value="N-ACETYLGLUCOSAMINE-6-PHOSPHATE DEACETYLASE"/>
    <property type="match status" value="1"/>
</dbReference>
<dbReference type="InterPro" id="IPR006680">
    <property type="entry name" value="Amidohydro-rel"/>
</dbReference>
<dbReference type="Pfam" id="PF01979">
    <property type="entry name" value="Amidohydro_1"/>
    <property type="match status" value="1"/>
</dbReference>
<evidence type="ECO:0000313" key="8">
    <source>
        <dbReference type="Proteomes" id="UP000829685"/>
    </source>
</evidence>
<accession>A0A9P9WXP5</accession>
<dbReference type="EMBL" id="JAFIMR010000002">
    <property type="protein sequence ID" value="KAI1880971.1"/>
    <property type="molecule type" value="Genomic_DNA"/>
</dbReference>
<dbReference type="InterPro" id="IPR026912">
    <property type="entry name" value="Adenine_deam_C"/>
</dbReference>
<gene>
    <name evidence="7" type="ORF">JX265_001211</name>
</gene>
<proteinExistence type="inferred from homology"/>
<evidence type="ECO:0000256" key="2">
    <source>
        <dbReference type="ARBA" id="ARBA00012782"/>
    </source>
</evidence>
<sequence length="862" mass="92977">MSHTPVVPNATGAHLTITAEELFELRHVARGTKRPTLIIRHGSIVAVHTGEILQRDIIINGRHIAAVTPWDYFPTSKYASDPHIEEVDATGKYISPGFIDTHIHIEYTKLVPGELARLSVPRGTTTVLADANCIANVLGGRGMDFMGTTSTPLRIFRQVSHKVPMSGPNIELGGTSLSTSEICHRVSACEAATLGESNPFSLDMASAQKQAAALQAGKRITGHSALLVNEPLWAYCAGGIGDDHNAHRPDDVIERLRLGMMLTVMSGSMNSNIEPVFSNFALYKDGLRFISFCADDKYCEDLDTTGHVDLHVRRAVELGVPVLEAYKMATINAASYYRLDHLIGSVTPGKLADLLILDRLEDARPSLVIGNGSIVAKDNKALFTNSDIVPDFTLNTIHLNECHFDKASYHLYPSDRSNPKAWVQCVEMYDGYFKRAFHYQLPVSPEEPHNILCDTDHDVLKVVIIDRHHGTANRGIAFVRGFGLKRGAIATTTNCENQNLVVIGADDESIAAAVLAMQLLGGGMLAVSGQGHQVLGTVKLDVAGCMSSAPWEEVRDQSLRLEELVRENLGCTMEQNPFLIASFVGLVAVPDLGLTELGLVVGGGETLMNPVLETEPLQNQPNLDPTQRTASDYQATPDFTSVSNVSDVFITAFRRIQIQNVKMRLNLRVFLLLVALASPIAGQRRRIQPQPVMVDGAVNEADVEVSEEAMIESVIPSSAPVTIAAPRPLATAPAKPILPITALLYSSSPGPKECRGTPVFSLNLPKGPGVATPKGPTCYNVTAASQAECGTFMANMEDGCQARVFGELGCQSFTNLAVFMEELRPVGGIIRSIEVTCGIQSTQPAPLNLNLPAAKKKKPAGG</sequence>
<protein>
    <recommendedName>
        <fullName evidence="2">adenine deaminase</fullName>
        <ecNumber evidence="2">3.5.4.2</ecNumber>
    </recommendedName>
</protein>
<reference evidence="7" key="1">
    <citation type="submission" date="2021-03" db="EMBL/GenBank/DDBJ databases">
        <title>Revisited historic fungal species revealed as producer of novel bioactive compounds through whole genome sequencing and comparative genomics.</title>
        <authorList>
            <person name="Vignolle G.A."/>
            <person name="Hochenegger N."/>
            <person name="Mach R.L."/>
            <person name="Mach-Aigner A.R."/>
            <person name="Javad Rahimi M."/>
            <person name="Salim K.A."/>
            <person name="Chan C.M."/>
            <person name="Lim L.B.L."/>
            <person name="Cai F."/>
            <person name="Druzhinina I.S."/>
            <person name="U'Ren J.M."/>
            <person name="Derntl C."/>
        </authorList>
    </citation>
    <scope>NUCLEOTIDE SEQUENCE</scope>
    <source>
        <strain evidence="7">TUCIM 5799</strain>
    </source>
</reference>
<dbReference type="InterPro" id="IPR011059">
    <property type="entry name" value="Metal-dep_hydrolase_composite"/>
</dbReference>
<dbReference type="Proteomes" id="UP000829685">
    <property type="component" value="Unassembled WGS sequence"/>
</dbReference>
<comment type="caution">
    <text evidence="7">The sequence shown here is derived from an EMBL/GenBank/DDBJ whole genome shotgun (WGS) entry which is preliminary data.</text>
</comment>
<dbReference type="InterPro" id="IPR032466">
    <property type="entry name" value="Metal_Hydrolase"/>
</dbReference>
<evidence type="ECO:0000259" key="6">
    <source>
        <dbReference type="Pfam" id="PF13382"/>
    </source>
</evidence>
<dbReference type="SUPFAM" id="SSF51338">
    <property type="entry name" value="Composite domain of metallo-dependent hydrolases"/>
    <property type="match status" value="1"/>
</dbReference>
<dbReference type="SUPFAM" id="SSF51556">
    <property type="entry name" value="Metallo-dependent hydrolases"/>
    <property type="match status" value="1"/>
</dbReference>
<evidence type="ECO:0000313" key="7">
    <source>
        <dbReference type="EMBL" id="KAI1880971.1"/>
    </source>
</evidence>
<evidence type="ECO:0000256" key="3">
    <source>
        <dbReference type="ARBA" id="ARBA00022801"/>
    </source>
</evidence>
<organism evidence="7 8">
    <name type="scientific">Neoarthrinium moseri</name>
    <dbReference type="NCBI Taxonomy" id="1658444"/>
    <lineage>
        <taxon>Eukaryota</taxon>
        <taxon>Fungi</taxon>
        <taxon>Dikarya</taxon>
        <taxon>Ascomycota</taxon>
        <taxon>Pezizomycotina</taxon>
        <taxon>Sordariomycetes</taxon>
        <taxon>Xylariomycetidae</taxon>
        <taxon>Amphisphaeriales</taxon>
        <taxon>Apiosporaceae</taxon>
        <taxon>Neoarthrinium</taxon>
    </lineage>
</organism>
<comment type="catalytic activity">
    <reaction evidence="4">
        <text>adenine + H2O + H(+) = hypoxanthine + NH4(+)</text>
        <dbReference type="Rhea" id="RHEA:23688"/>
        <dbReference type="ChEBI" id="CHEBI:15377"/>
        <dbReference type="ChEBI" id="CHEBI:15378"/>
        <dbReference type="ChEBI" id="CHEBI:16708"/>
        <dbReference type="ChEBI" id="CHEBI:17368"/>
        <dbReference type="ChEBI" id="CHEBI:28938"/>
        <dbReference type="EC" id="3.5.4.2"/>
    </reaction>
</comment>
<dbReference type="Gene3D" id="3.20.20.140">
    <property type="entry name" value="Metal-dependent hydrolases"/>
    <property type="match status" value="1"/>
</dbReference>
<dbReference type="PANTHER" id="PTHR11113:SF2">
    <property type="entry name" value="ADENINE DEAMINASE"/>
    <property type="match status" value="1"/>
</dbReference>
<evidence type="ECO:0000256" key="1">
    <source>
        <dbReference type="ARBA" id="ARBA00006773"/>
    </source>
</evidence>
<feature type="domain" description="Adenine deaminase C-terminal" evidence="6">
    <location>
        <begin position="448"/>
        <end position="600"/>
    </location>
</feature>
<feature type="domain" description="Amidohydrolase-related" evidence="5">
    <location>
        <begin position="93"/>
        <end position="369"/>
    </location>
</feature>
<dbReference type="Pfam" id="PF13382">
    <property type="entry name" value="Adenine_deam_C"/>
    <property type="match status" value="1"/>
</dbReference>
<name>A0A9P9WXP5_9PEZI</name>
<keyword evidence="3" id="KW-0378">Hydrolase</keyword>
<dbReference type="Gene3D" id="2.30.40.10">
    <property type="entry name" value="Urease, subunit C, domain 1"/>
    <property type="match status" value="1"/>
</dbReference>
<keyword evidence="8" id="KW-1185">Reference proteome</keyword>
<dbReference type="AlphaFoldDB" id="A0A9P9WXP5"/>
<evidence type="ECO:0000256" key="4">
    <source>
        <dbReference type="ARBA" id="ARBA00047720"/>
    </source>
</evidence>
<dbReference type="EC" id="3.5.4.2" evidence="2"/>
<evidence type="ECO:0000259" key="5">
    <source>
        <dbReference type="Pfam" id="PF01979"/>
    </source>
</evidence>
<comment type="similarity">
    <text evidence="1">Belongs to the metallo-dependent hydrolases superfamily. Adenine deaminase family.</text>
</comment>
<dbReference type="GO" id="GO:0000034">
    <property type="term" value="F:adenine deaminase activity"/>
    <property type="evidence" value="ECO:0007669"/>
    <property type="project" value="UniProtKB-EC"/>
</dbReference>